<proteinExistence type="predicted"/>
<feature type="compositionally biased region" description="Basic residues" evidence="1">
    <location>
        <begin position="130"/>
        <end position="160"/>
    </location>
</feature>
<dbReference type="InterPro" id="IPR002110">
    <property type="entry name" value="Ankyrin_rpt"/>
</dbReference>
<name>A0A6C0HK14_9ZZZZ</name>
<evidence type="ECO:0000256" key="1">
    <source>
        <dbReference type="SAM" id="MobiDB-lite"/>
    </source>
</evidence>
<feature type="region of interest" description="Disordered" evidence="1">
    <location>
        <begin position="128"/>
        <end position="160"/>
    </location>
</feature>
<accession>A0A6C0HK14</accession>
<dbReference type="EMBL" id="MN739976">
    <property type="protein sequence ID" value="QHT80952.1"/>
    <property type="molecule type" value="Genomic_DNA"/>
</dbReference>
<dbReference type="PROSITE" id="PS50088">
    <property type="entry name" value="ANK_REPEAT"/>
    <property type="match status" value="1"/>
</dbReference>
<dbReference type="SUPFAM" id="SSF48403">
    <property type="entry name" value="Ankyrin repeat"/>
    <property type="match status" value="1"/>
</dbReference>
<dbReference type="InterPro" id="IPR036770">
    <property type="entry name" value="Ankyrin_rpt-contain_sf"/>
</dbReference>
<organism evidence="2">
    <name type="scientific">viral metagenome</name>
    <dbReference type="NCBI Taxonomy" id="1070528"/>
    <lineage>
        <taxon>unclassified sequences</taxon>
        <taxon>metagenomes</taxon>
        <taxon>organismal metagenomes</taxon>
    </lineage>
</organism>
<dbReference type="Gene3D" id="1.25.40.20">
    <property type="entry name" value="Ankyrin repeat-containing domain"/>
    <property type="match status" value="1"/>
</dbReference>
<evidence type="ECO:0000313" key="2">
    <source>
        <dbReference type="EMBL" id="QHT80952.1"/>
    </source>
</evidence>
<dbReference type="AlphaFoldDB" id="A0A6C0HK14"/>
<protein>
    <submittedName>
        <fullName evidence="2">Uncharacterized protein</fullName>
    </submittedName>
</protein>
<sequence length="160" mass="18571">MAVKLHEAVVDGDAQKARALLNAGADPLAIDDEGHTPAFYAFDLNKPELYAVLVVSHPEILEDERVPRIQDMPDDRQQLEFLNAITAEIERLQDNDAVNNLRLHNPKIRDLEMLKDELNFAAENHGMMGARRRRRRQRRGRKTVKARKAMKRKRNTMRRR</sequence>
<reference evidence="2" key="1">
    <citation type="journal article" date="2020" name="Nature">
        <title>Giant virus diversity and host interactions through global metagenomics.</title>
        <authorList>
            <person name="Schulz F."/>
            <person name="Roux S."/>
            <person name="Paez-Espino D."/>
            <person name="Jungbluth S."/>
            <person name="Walsh D.A."/>
            <person name="Denef V.J."/>
            <person name="McMahon K.D."/>
            <person name="Konstantinidis K.T."/>
            <person name="Eloe-Fadrosh E.A."/>
            <person name="Kyrpides N.C."/>
            <person name="Woyke T."/>
        </authorList>
    </citation>
    <scope>NUCLEOTIDE SEQUENCE</scope>
    <source>
        <strain evidence="2">GVMAG-M-3300023184-135</strain>
    </source>
</reference>